<proteinExistence type="predicted"/>
<reference evidence="2 3" key="2">
    <citation type="journal article" date="2018" name="Hortic Res">
        <title>Improved Brassica rapa reference genome by single-molecule sequencing and chromosome conformation capture technologies.</title>
        <authorList>
            <person name="Zhang L."/>
            <person name="Cai X."/>
            <person name="Wu J."/>
            <person name="Liu M."/>
            <person name="Grob S."/>
            <person name="Cheng F."/>
            <person name="Liang J."/>
            <person name="Cai C."/>
            <person name="Liu Z."/>
            <person name="Liu B."/>
            <person name="Wang F."/>
            <person name="Li S."/>
            <person name="Liu F."/>
            <person name="Li X."/>
            <person name="Cheng L."/>
            <person name="Yang W."/>
            <person name="Li M.H."/>
            <person name="Grossniklaus U."/>
            <person name="Zheng H."/>
            <person name="Wang X."/>
        </authorList>
    </citation>
    <scope>NUCLEOTIDE SEQUENCE [LARGE SCALE GENOMIC DNA]</scope>
    <source>
        <strain evidence="2 3">cv. Chiifu-401-42</strain>
    </source>
</reference>
<accession>M4F0N5</accession>
<dbReference type="HOGENOM" id="CLU_2486534_0_0_1"/>
<feature type="compositionally biased region" description="Low complexity" evidence="1">
    <location>
        <begin position="1"/>
        <end position="21"/>
    </location>
</feature>
<feature type="region of interest" description="Disordered" evidence="1">
    <location>
        <begin position="1"/>
        <end position="53"/>
    </location>
</feature>
<evidence type="ECO:0000313" key="3">
    <source>
        <dbReference type="Proteomes" id="UP000011750"/>
    </source>
</evidence>
<dbReference type="AlphaFoldDB" id="M4F0N5"/>
<feature type="compositionally biased region" description="Basic and acidic residues" evidence="1">
    <location>
        <begin position="22"/>
        <end position="50"/>
    </location>
</feature>
<organism evidence="2 3">
    <name type="scientific">Brassica campestris</name>
    <name type="common">Field mustard</name>
    <dbReference type="NCBI Taxonomy" id="3711"/>
    <lineage>
        <taxon>Eukaryota</taxon>
        <taxon>Viridiplantae</taxon>
        <taxon>Streptophyta</taxon>
        <taxon>Embryophyta</taxon>
        <taxon>Tracheophyta</taxon>
        <taxon>Spermatophyta</taxon>
        <taxon>Magnoliopsida</taxon>
        <taxon>eudicotyledons</taxon>
        <taxon>Gunneridae</taxon>
        <taxon>Pentapetalae</taxon>
        <taxon>rosids</taxon>
        <taxon>malvids</taxon>
        <taxon>Brassicales</taxon>
        <taxon>Brassicaceae</taxon>
        <taxon>Brassiceae</taxon>
        <taxon>Brassica</taxon>
    </lineage>
</organism>
<sequence length="87" mass="9707">MAAFPSSSFSSSSDMSSVFSDSNHHRNDRRHYSSSDRDIDSLKMTKEEPTPVRGLNMISTKRFAALIASTGCAFMGLCDFVLSREYE</sequence>
<evidence type="ECO:0000256" key="1">
    <source>
        <dbReference type="SAM" id="MobiDB-lite"/>
    </source>
</evidence>
<dbReference type="EnsemblPlants" id="Bra034630.1">
    <property type="protein sequence ID" value="Bra034630.1-P"/>
    <property type="gene ID" value="Bra034630"/>
</dbReference>
<dbReference type="Gramene" id="Bra034630.1">
    <property type="protein sequence ID" value="Bra034630.1-P"/>
    <property type="gene ID" value="Bra034630"/>
</dbReference>
<name>M4F0N5_BRACM</name>
<evidence type="ECO:0000313" key="2">
    <source>
        <dbReference type="EnsemblPlants" id="Bra034630.1-P"/>
    </source>
</evidence>
<reference evidence="2 3" key="1">
    <citation type="journal article" date="2011" name="Nat. Genet.">
        <title>The genome of the mesopolyploid crop species Brassica rapa.</title>
        <authorList>
            <consortium name="Brassica rapa Genome Sequencing Project Consortium"/>
            <person name="Wang X."/>
            <person name="Wang H."/>
            <person name="Wang J."/>
            <person name="Sun R."/>
            <person name="Wu J."/>
            <person name="Liu S."/>
            <person name="Bai Y."/>
            <person name="Mun J.H."/>
            <person name="Bancroft I."/>
            <person name="Cheng F."/>
            <person name="Huang S."/>
            <person name="Li X."/>
            <person name="Hua W."/>
            <person name="Wang J."/>
            <person name="Wang X."/>
            <person name="Freeling M."/>
            <person name="Pires J.C."/>
            <person name="Paterson A.H."/>
            <person name="Chalhoub B."/>
            <person name="Wang B."/>
            <person name="Hayward A."/>
            <person name="Sharpe A.G."/>
            <person name="Park B.S."/>
            <person name="Weisshaar B."/>
            <person name="Liu B."/>
            <person name="Li B."/>
            <person name="Liu B."/>
            <person name="Tong C."/>
            <person name="Song C."/>
            <person name="Duran C."/>
            <person name="Peng C."/>
            <person name="Geng C."/>
            <person name="Koh C."/>
            <person name="Lin C."/>
            <person name="Edwards D."/>
            <person name="Mu D."/>
            <person name="Shen D."/>
            <person name="Soumpourou E."/>
            <person name="Li F."/>
            <person name="Fraser F."/>
            <person name="Conant G."/>
            <person name="Lassalle G."/>
            <person name="King G.J."/>
            <person name="Bonnema G."/>
            <person name="Tang H."/>
            <person name="Wang H."/>
            <person name="Belcram H."/>
            <person name="Zhou H."/>
            <person name="Hirakawa H."/>
            <person name="Abe H."/>
            <person name="Guo H."/>
            <person name="Wang H."/>
            <person name="Jin H."/>
            <person name="Parkin I.A."/>
            <person name="Batley J."/>
            <person name="Kim J.S."/>
            <person name="Just J."/>
            <person name="Li J."/>
            <person name="Xu J."/>
            <person name="Deng J."/>
            <person name="Kim J.A."/>
            <person name="Li J."/>
            <person name="Yu J."/>
            <person name="Meng J."/>
            <person name="Wang J."/>
            <person name="Min J."/>
            <person name="Poulain J."/>
            <person name="Wang J."/>
            <person name="Hatakeyama K."/>
            <person name="Wu K."/>
            <person name="Wang L."/>
            <person name="Fang L."/>
            <person name="Trick M."/>
            <person name="Links M.G."/>
            <person name="Zhao M."/>
            <person name="Jin M."/>
            <person name="Ramchiary N."/>
            <person name="Drou N."/>
            <person name="Berkman P.J."/>
            <person name="Cai Q."/>
            <person name="Huang Q."/>
            <person name="Li R."/>
            <person name="Tabata S."/>
            <person name="Cheng S."/>
            <person name="Zhang S."/>
            <person name="Zhang S."/>
            <person name="Huang S."/>
            <person name="Sato S."/>
            <person name="Sun S."/>
            <person name="Kwon S.J."/>
            <person name="Choi S.R."/>
            <person name="Lee T.H."/>
            <person name="Fan W."/>
            <person name="Zhao X."/>
            <person name="Tan X."/>
            <person name="Xu X."/>
            <person name="Wang Y."/>
            <person name="Qiu Y."/>
            <person name="Yin Y."/>
            <person name="Li Y."/>
            <person name="Du Y."/>
            <person name="Liao Y."/>
            <person name="Lim Y."/>
            <person name="Narusaka Y."/>
            <person name="Wang Y."/>
            <person name="Wang Z."/>
            <person name="Li Z."/>
            <person name="Wang Z."/>
            <person name="Xiong Z."/>
            <person name="Zhang Z."/>
        </authorList>
    </citation>
    <scope>NUCLEOTIDE SEQUENCE [LARGE SCALE GENOMIC DNA]</scope>
    <source>
        <strain evidence="2 3">cv. Chiifu-401-42</strain>
    </source>
</reference>
<keyword evidence="3" id="KW-1185">Reference proteome</keyword>
<dbReference type="InParanoid" id="M4F0N5"/>
<protein>
    <submittedName>
        <fullName evidence="2">Uncharacterized protein</fullName>
    </submittedName>
</protein>
<dbReference type="Proteomes" id="UP000011750">
    <property type="component" value="Chromosome A08"/>
</dbReference>
<reference evidence="2" key="3">
    <citation type="submission" date="2023-03" db="UniProtKB">
        <authorList>
            <consortium name="EnsemblPlants"/>
        </authorList>
    </citation>
    <scope>IDENTIFICATION</scope>
    <source>
        <strain evidence="2">cv. Chiifu-401-42</strain>
    </source>
</reference>
<dbReference type="OMA" id="NHHRNDR"/>